<dbReference type="AlphaFoldDB" id="A0A371YZN1"/>
<reference evidence="1 2" key="1">
    <citation type="submission" date="2018-08" db="EMBL/GenBank/DDBJ databases">
        <title>Komagataeibacter sp. AV 382.</title>
        <authorList>
            <person name="Skraban J."/>
            <person name="Trcek J."/>
        </authorList>
    </citation>
    <scope>NUCLEOTIDE SEQUENCE [LARGE SCALE GENOMIC DNA]</scope>
    <source>
        <strain evidence="1 2">AV 382</strain>
    </source>
</reference>
<accession>A0A371YZN1</accession>
<dbReference type="SUPFAM" id="SSF53756">
    <property type="entry name" value="UDP-Glycosyltransferase/glycogen phosphorylase"/>
    <property type="match status" value="1"/>
</dbReference>
<dbReference type="PANTHER" id="PTHR12526">
    <property type="entry name" value="GLYCOSYLTRANSFERASE"/>
    <property type="match status" value="1"/>
</dbReference>
<keyword evidence="1" id="KW-0808">Transferase</keyword>
<dbReference type="GO" id="GO:0016740">
    <property type="term" value="F:transferase activity"/>
    <property type="evidence" value="ECO:0007669"/>
    <property type="project" value="UniProtKB-KW"/>
</dbReference>
<comment type="caution">
    <text evidence="1">The sequence shown here is derived from an EMBL/GenBank/DDBJ whole genome shotgun (WGS) entry which is preliminary data.</text>
</comment>
<dbReference type="Proteomes" id="UP000262371">
    <property type="component" value="Unassembled WGS sequence"/>
</dbReference>
<dbReference type="Gene3D" id="3.40.50.2000">
    <property type="entry name" value="Glycogen Phosphorylase B"/>
    <property type="match status" value="2"/>
</dbReference>
<dbReference type="RefSeq" id="WP_116703224.1">
    <property type="nucleotide sequence ID" value="NZ_QUWV01000082.1"/>
</dbReference>
<dbReference type="CDD" id="cd03801">
    <property type="entry name" value="GT4_PimA-like"/>
    <property type="match status" value="1"/>
</dbReference>
<evidence type="ECO:0000313" key="1">
    <source>
        <dbReference type="EMBL" id="RFD19695.1"/>
    </source>
</evidence>
<dbReference type="EMBL" id="QUWV01000082">
    <property type="protein sequence ID" value="RFD19695.1"/>
    <property type="molecule type" value="Genomic_DNA"/>
</dbReference>
<dbReference type="Pfam" id="PF13692">
    <property type="entry name" value="Glyco_trans_1_4"/>
    <property type="match status" value="1"/>
</dbReference>
<protein>
    <submittedName>
        <fullName evidence="1">Glycosyltransferase</fullName>
    </submittedName>
</protein>
<evidence type="ECO:0000313" key="2">
    <source>
        <dbReference type="Proteomes" id="UP000262371"/>
    </source>
</evidence>
<proteinExistence type="predicted"/>
<sequence>MATHSGRVAVVLPPREGFATGAVGAIGLQVAALASPDDVIVGPPLAGPSLLPGHEYRPVRPGLWPPGGRGLRYAATVTRVVTDIAPAVVEVHNRPDIAHHVARGRPGQKMLLVLHNDPQGMRGADTPALRAALLSRMAVACVSGWVRQRFAEGLPADAAQWIGLSPNGMNTPAAVLPQSARGRVVLFAGRVVADKGADLFVDACERLGPAHPGWRFVMIGADRFRKDAPATPFLNALAPRARAAGVEMAGYRPHADVLDAMAQAAIVVVPSRWPEPFGLTALEAMAAGAALVAAPMGGLPEVVGDGGILCAPEPVAGLAQAIGTLMDDVAARAALGGRGRARAARFSVEHARACRAAQRLAALRGGGG</sequence>
<organism evidence="1 2">
    <name type="scientific">Komagataeibacter melaceti</name>
    <dbReference type="NCBI Taxonomy" id="2766577"/>
    <lineage>
        <taxon>Bacteria</taxon>
        <taxon>Pseudomonadati</taxon>
        <taxon>Pseudomonadota</taxon>
        <taxon>Alphaproteobacteria</taxon>
        <taxon>Acetobacterales</taxon>
        <taxon>Acetobacteraceae</taxon>
        <taxon>Komagataeibacter</taxon>
    </lineage>
</organism>
<dbReference type="OrthoDB" id="9807414at2"/>
<gene>
    <name evidence="1" type="ORF">DY926_09980</name>
</gene>
<keyword evidence="2" id="KW-1185">Reference proteome</keyword>
<name>A0A371YZN1_9PROT</name>